<dbReference type="CDD" id="cd01647">
    <property type="entry name" value="RT_LTR"/>
    <property type="match status" value="1"/>
</dbReference>
<feature type="domain" description="Reverse transcriptase/retrotransposon-derived protein RNase H-like" evidence="2">
    <location>
        <begin position="160"/>
        <end position="212"/>
    </location>
</feature>
<organism evidence="3 4">
    <name type="scientific">Tenebrio molitor</name>
    <name type="common">Yellow mealworm beetle</name>
    <dbReference type="NCBI Taxonomy" id="7067"/>
    <lineage>
        <taxon>Eukaryota</taxon>
        <taxon>Metazoa</taxon>
        <taxon>Ecdysozoa</taxon>
        <taxon>Arthropoda</taxon>
        <taxon>Hexapoda</taxon>
        <taxon>Insecta</taxon>
        <taxon>Pterygota</taxon>
        <taxon>Neoptera</taxon>
        <taxon>Endopterygota</taxon>
        <taxon>Coleoptera</taxon>
        <taxon>Polyphaga</taxon>
        <taxon>Cucujiformia</taxon>
        <taxon>Tenebrionidae</taxon>
        <taxon>Tenebrio</taxon>
    </lineage>
</organism>
<dbReference type="Proteomes" id="UP000719412">
    <property type="component" value="Unassembled WGS sequence"/>
</dbReference>
<dbReference type="Pfam" id="PF00078">
    <property type="entry name" value="RVT_1"/>
    <property type="match status" value="1"/>
</dbReference>
<protein>
    <recommendedName>
        <fullName evidence="5">Reverse transcriptase domain-containing protein</fullName>
    </recommendedName>
</protein>
<sequence>MLASGVIEPSTSEYASPVVIVKKKDGQPRFCADYRRLNAATRNEAAPLPIIQEMLRDLGQAKEVLTGHLRNFTIVYLDDIIVYSTNHEDHIKHIQLVFERLQIRKCAPEKCHLGEREIVYLGHVVSTQGNQPQQLHLRQIQGAPHQRTAVPYGPSWPWRWAPTEEEGFRSVKEVLVQPLMLHRPNPKLPYVLQTNARGTGMAAVLYQEDRNRIPEYADHLHAEMTNAKIKFKEKMEKARTKSWDKFVENDLRKNPWSRLQAAHGKVYAKRNNQRLQHKRNHHARYDDPRENSYVQNIIHRDYDTLTAYEETTETEVDMLISQIQNNKAPGHDKLKGSIVKKLQPYCYAINFSSFLFEIPDLLASETDGSLSLTQNASVSRV</sequence>
<gene>
    <name evidence="3" type="ORF">GEV33_005973</name>
</gene>
<evidence type="ECO:0000313" key="3">
    <source>
        <dbReference type="EMBL" id="KAH0816818.1"/>
    </source>
</evidence>
<dbReference type="Gene3D" id="3.30.70.270">
    <property type="match status" value="2"/>
</dbReference>
<dbReference type="InterPro" id="IPR041577">
    <property type="entry name" value="RT_RNaseH_2"/>
</dbReference>
<dbReference type="SUPFAM" id="SSF56672">
    <property type="entry name" value="DNA/RNA polymerases"/>
    <property type="match status" value="1"/>
</dbReference>
<dbReference type="InterPro" id="IPR053134">
    <property type="entry name" value="RNA-dir_DNA_polymerase"/>
</dbReference>
<evidence type="ECO:0000313" key="4">
    <source>
        <dbReference type="Proteomes" id="UP000719412"/>
    </source>
</evidence>
<evidence type="ECO:0000259" key="1">
    <source>
        <dbReference type="Pfam" id="PF00078"/>
    </source>
</evidence>
<dbReference type="InterPro" id="IPR043128">
    <property type="entry name" value="Rev_trsase/Diguanyl_cyclase"/>
</dbReference>
<evidence type="ECO:0008006" key="5">
    <source>
        <dbReference type="Google" id="ProtNLM"/>
    </source>
</evidence>
<dbReference type="Pfam" id="PF17919">
    <property type="entry name" value="RT_RNaseH_2"/>
    <property type="match status" value="1"/>
</dbReference>
<comment type="caution">
    <text evidence="3">The sequence shown here is derived from an EMBL/GenBank/DDBJ whole genome shotgun (WGS) entry which is preliminary data.</text>
</comment>
<dbReference type="InterPro" id="IPR043502">
    <property type="entry name" value="DNA/RNA_pol_sf"/>
</dbReference>
<evidence type="ECO:0000259" key="2">
    <source>
        <dbReference type="Pfam" id="PF17919"/>
    </source>
</evidence>
<feature type="domain" description="Reverse transcriptase" evidence="1">
    <location>
        <begin position="51"/>
        <end position="124"/>
    </location>
</feature>
<keyword evidence="4" id="KW-1185">Reference proteome</keyword>
<dbReference type="PANTHER" id="PTHR24559">
    <property type="entry name" value="TRANSPOSON TY3-I GAG-POL POLYPROTEIN"/>
    <property type="match status" value="1"/>
</dbReference>
<dbReference type="InterPro" id="IPR000477">
    <property type="entry name" value="RT_dom"/>
</dbReference>
<dbReference type="AlphaFoldDB" id="A0A8J6LEV5"/>
<reference evidence="3" key="1">
    <citation type="journal article" date="2020" name="J Insects Food Feed">
        <title>The yellow mealworm (Tenebrio molitor) genome: a resource for the emerging insects as food and feed industry.</title>
        <authorList>
            <person name="Eriksson T."/>
            <person name="Andere A."/>
            <person name="Kelstrup H."/>
            <person name="Emery V."/>
            <person name="Picard C."/>
        </authorList>
    </citation>
    <scope>NUCLEOTIDE SEQUENCE</scope>
    <source>
        <strain evidence="3">Stoneville</strain>
        <tissue evidence="3">Whole head</tissue>
    </source>
</reference>
<dbReference type="EMBL" id="JABDTM020020881">
    <property type="protein sequence ID" value="KAH0816818.1"/>
    <property type="molecule type" value="Genomic_DNA"/>
</dbReference>
<reference evidence="3" key="2">
    <citation type="submission" date="2021-08" db="EMBL/GenBank/DDBJ databases">
        <authorList>
            <person name="Eriksson T."/>
        </authorList>
    </citation>
    <scope>NUCLEOTIDE SEQUENCE</scope>
    <source>
        <strain evidence="3">Stoneville</strain>
        <tissue evidence="3">Whole head</tissue>
    </source>
</reference>
<name>A0A8J6LEV5_TENMO</name>
<accession>A0A8J6LEV5</accession>
<dbReference type="GO" id="GO:0071897">
    <property type="term" value="P:DNA biosynthetic process"/>
    <property type="evidence" value="ECO:0007669"/>
    <property type="project" value="UniProtKB-ARBA"/>
</dbReference>
<proteinExistence type="predicted"/>